<reference evidence="1" key="2">
    <citation type="journal article" date="2015" name="Data Brief">
        <title>Shoot transcriptome of the giant reed, Arundo donax.</title>
        <authorList>
            <person name="Barrero R.A."/>
            <person name="Guerrero F.D."/>
            <person name="Moolhuijzen P."/>
            <person name="Goolsby J.A."/>
            <person name="Tidwell J."/>
            <person name="Bellgard S.E."/>
            <person name="Bellgard M.I."/>
        </authorList>
    </citation>
    <scope>NUCLEOTIDE SEQUENCE</scope>
    <source>
        <tissue evidence="1">Shoot tissue taken approximately 20 cm above the soil surface</tissue>
    </source>
</reference>
<dbReference type="EMBL" id="GBRH01175163">
    <property type="protein sequence ID" value="JAE22733.1"/>
    <property type="molecule type" value="Transcribed_RNA"/>
</dbReference>
<evidence type="ECO:0000313" key="1">
    <source>
        <dbReference type="EMBL" id="JAE22733.1"/>
    </source>
</evidence>
<name>A0A0A9GPY1_ARUDO</name>
<proteinExistence type="predicted"/>
<accession>A0A0A9GPY1</accession>
<protein>
    <submittedName>
        <fullName evidence="1">Uncharacterized protein</fullName>
    </submittedName>
</protein>
<organism evidence="1">
    <name type="scientific">Arundo donax</name>
    <name type="common">Giant reed</name>
    <name type="synonym">Donax arundinaceus</name>
    <dbReference type="NCBI Taxonomy" id="35708"/>
    <lineage>
        <taxon>Eukaryota</taxon>
        <taxon>Viridiplantae</taxon>
        <taxon>Streptophyta</taxon>
        <taxon>Embryophyta</taxon>
        <taxon>Tracheophyta</taxon>
        <taxon>Spermatophyta</taxon>
        <taxon>Magnoliopsida</taxon>
        <taxon>Liliopsida</taxon>
        <taxon>Poales</taxon>
        <taxon>Poaceae</taxon>
        <taxon>PACMAD clade</taxon>
        <taxon>Arundinoideae</taxon>
        <taxon>Arundineae</taxon>
        <taxon>Arundo</taxon>
    </lineage>
</organism>
<dbReference type="AlphaFoldDB" id="A0A0A9GPY1"/>
<reference evidence="1" key="1">
    <citation type="submission" date="2014-09" db="EMBL/GenBank/DDBJ databases">
        <authorList>
            <person name="Magalhaes I.L.F."/>
            <person name="Oliveira U."/>
            <person name="Santos F.R."/>
            <person name="Vidigal T.H.D.A."/>
            <person name="Brescovit A.D."/>
            <person name="Santos A.J."/>
        </authorList>
    </citation>
    <scope>NUCLEOTIDE SEQUENCE</scope>
    <source>
        <tissue evidence="1">Shoot tissue taken approximately 20 cm above the soil surface</tissue>
    </source>
</reference>
<sequence length="18" mass="2077">MFCQDHYQPLSASVPQLI</sequence>